<organism evidence="7 8">
    <name type="scientific">Prorocentrum cordatum</name>
    <dbReference type="NCBI Taxonomy" id="2364126"/>
    <lineage>
        <taxon>Eukaryota</taxon>
        <taxon>Sar</taxon>
        <taxon>Alveolata</taxon>
        <taxon>Dinophyceae</taxon>
        <taxon>Prorocentrales</taxon>
        <taxon>Prorocentraceae</taxon>
        <taxon>Prorocentrum</taxon>
    </lineage>
</organism>
<evidence type="ECO:0000256" key="1">
    <source>
        <dbReference type="ARBA" id="ARBA00001974"/>
    </source>
</evidence>
<comment type="cofactor">
    <cofactor evidence="1">
        <name>FAD</name>
        <dbReference type="ChEBI" id="CHEBI:57692"/>
    </cofactor>
</comment>
<evidence type="ECO:0000256" key="5">
    <source>
        <dbReference type="ARBA" id="ARBA00023284"/>
    </source>
</evidence>
<dbReference type="InterPro" id="IPR036188">
    <property type="entry name" value="FAD/NAD-bd_sf"/>
</dbReference>
<keyword evidence="5" id="KW-0676">Redox-active center</keyword>
<accession>A0ABN9YGV1</accession>
<comment type="similarity">
    <text evidence="2">Belongs to the class-I pyridine nucleotide-disulfide oxidoreductase family.</text>
</comment>
<evidence type="ECO:0000313" key="8">
    <source>
        <dbReference type="Proteomes" id="UP001189429"/>
    </source>
</evidence>
<reference evidence="7" key="1">
    <citation type="submission" date="2023-10" db="EMBL/GenBank/DDBJ databases">
        <authorList>
            <person name="Chen Y."/>
            <person name="Shah S."/>
            <person name="Dougan E. K."/>
            <person name="Thang M."/>
            <person name="Chan C."/>
        </authorList>
    </citation>
    <scope>NUCLEOTIDE SEQUENCE [LARGE SCALE GENOMIC DNA]</scope>
</reference>
<sequence>MAAAAPAAAPPNSGTVRESWCTLSTIRFAELCNAVHENGVLMYATTALAANRGGMRLFFERSATPGFQDGGQGFDTTVMVRSILLRGFDKQCADMIGEFMEKHGVKFARGMVPDKFEKTADGRTKVFVNGEVFGEYDTVLMAIGRTGCAGWLNLK</sequence>
<feature type="non-terminal residue" evidence="7">
    <location>
        <position position="155"/>
    </location>
</feature>
<dbReference type="InterPro" id="IPR023753">
    <property type="entry name" value="FAD/NAD-binding_dom"/>
</dbReference>
<dbReference type="PANTHER" id="PTHR42737:SF8">
    <property type="entry name" value="THIOREDOXIN-DISULFIDE REDUCTASE"/>
    <property type="match status" value="1"/>
</dbReference>
<evidence type="ECO:0000256" key="2">
    <source>
        <dbReference type="ARBA" id="ARBA00007532"/>
    </source>
</evidence>
<name>A0ABN9YGV1_9DINO</name>
<evidence type="ECO:0000313" key="7">
    <source>
        <dbReference type="EMBL" id="CAK0911487.1"/>
    </source>
</evidence>
<proteinExistence type="inferred from homology"/>
<dbReference type="SUPFAM" id="SSF51905">
    <property type="entry name" value="FAD/NAD(P)-binding domain"/>
    <property type="match status" value="1"/>
</dbReference>
<dbReference type="EMBL" id="CAUYUJ010022587">
    <property type="protein sequence ID" value="CAK0911487.1"/>
    <property type="molecule type" value="Genomic_DNA"/>
</dbReference>
<dbReference type="Pfam" id="PF07992">
    <property type="entry name" value="Pyr_redox_2"/>
    <property type="match status" value="1"/>
</dbReference>
<feature type="domain" description="FAD/NAD(P)-binding" evidence="6">
    <location>
        <begin position="77"/>
        <end position="146"/>
    </location>
</feature>
<dbReference type="InterPro" id="IPR046952">
    <property type="entry name" value="GSHR/TRXR-like"/>
</dbReference>
<keyword evidence="8" id="KW-1185">Reference proteome</keyword>
<dbReference type="PANTHER" id="PTHR42737">
    <property type="entry name" value="GLUTATHIONE REDUCTASE"/>
    <property type="match status" value="1"/>
</dbReference>
<keyword evidence="3" id="KW-0560">Oxidoreductase</keyword>
<comment type="caution">
    <text evidence="7">The sequence shown here is derived from an EMBL/GenBank/DDBJ whole genome shotgun (WGS) entry which is preliminary data.</text>
</comment>
<keyword evidence="4" id="KW-1015">Disulfide bond</keyword>
<gene>
    <name evidence="7" type="ORF">PCOR1329_LOCUS85346</name>
</gene>
<dbReference type="Gene3D" id="3.50.50.60">
    <property type="entry name" value="FAD/NAD(P)-binding domain"/>
    <property type="match status" value="1"/>
</dbReference>
<evidence type="ECO:0000256" key="3">
    <source>
        <dbReference type="ARBA" id="ARBA00023002"/>
    </source>
</evidence>
<protein>
    <recommendedName>
        <fullName evidence="6">FAD/NAD(P)-binding domain-containing protein</fullName>
    </recommendedName>
</protein>
<evidence type="ECO:0000259" key="6">
    <source>
        <dbReference type="Pfam" id="PF07992"/>
    </source>
</evidence>
<dbReference type="Proteomes" id="UP001189429">
    <property type="component" value="Unassembled WGS sequence"/>
</dbReference>
<evidence type="ECO:0000256" key="4">
    <source>
        <dbReference type="ARBA" id="ARBA00023157"/>
    </source>
</evidence>